<feature type="compositionally biased region" description="Basic and acidic residues" evidence="1">
    <location>
        <begin position="129"/>
        <end position="139"/>
    </location>
</feature>
<evidence type="ECO:0000256" key="1">
    <source>
        <dbReference type="SAM" id="MobiDB-lite"/>
    </source>
</evidence>
<feature type="region of interest" description="Disordered" evidence="1">
    <location>
        <begin position="184"/>
        <end position="249"/>
    </location>
</feature>
<evidence type="ECO:0000313" key="4">
    <source>
        <dbReference type="Proteomes" id="UP000799302"/>
    </source>
</evidence>
<keyword evidence="2" id="KW-0732">Signal</keyword>
<keyword evidence="4" id="KW-1185">Reference proteome</keyword>
<name>A0A6A6UCK9_9PEZI</name>
<evidence type="ECO:0008006" key="5">
    <source>
        <dbReference type="Google" id="ProtNLM"/>
    </source>
</evidence>
<feature type="region of interest" description="Disordered" evidence="1">
    <location>
        <begin position="117"/>
        <end position="151"/>
    </location>
</feature>
<feature type="compositionally biased region" description="Basic and acidic residues" evidence="1">
    <location>
        <begin position="202"/>
        <end position="234"/>
    </location>
</feature>
<gene>
    <name evidence="3" type="ORF">BT63DRAFT_259936</name>
</gene>
<feature type="signal peptide" evidence="2">
    <location>
        <begin position="1"/>
        <end position="23"/>
    </location>
</feature>
<sequence length="427" mass="44736">MHAILSPISLFLLTSIVLSSILAAHTLEPLSPPPRFQPRSPQLGAAVDGLVGSLGSLVSGLGSGLATTLDCSLGALFGGCKKDKPGILGATVNGLVGGLGGIVSGVGKGLGGTLDGALSPLVGKGKNATRKDEGKDKGRLHPRNAKAEPQLGDVLGGLVGGLGSIVGGLGTGLGNTLSGTLGPLLGGSGSAPKASSTPRPVPRPEIRPEHSSRPSPRPEGRPDRRPEQDQRPDGRPQQSSYRNEKKASVTITTARDSVYCRKNPDTISTDTDVLPIYPLSSKIQVRCWSSPSISGNSGRVDGESIWLQTAEGCYINKAEVRRGEVRGESRGESRGDDAFQSILNECPPKKRWIGMLQSQYSRADCYDCPSLDCPSTNVRTGYVDVVCGAKGEVVRGDDRWYRSSQRCFFPAAVFNPNGWLGTPGQSC</sequence>
<proteinExistence type="predicted"/>
<feature type="chain" id="PRO_5025560916" description="Cyanovirin-N domain-containing protein" evidence="2">
    <location>
        <begin position="24"/>
        <end position="427"/>
    </location>
</feature>
<evidence type="ECO:0000256" key="2">
    <source>
        <dbReference type="SAM" id="SignalP"/>
    </source>
</evidence>
<dbReference type="AlphaFoldDB" id="A0A6A6UCK9"/>
<dbReference type="OrthoDB" id="3944451at2759"/>
<accession>A0A6A6UCK9</accession>
<protein>
    <recommendedName>
        <fullName evidence="5">Cyanovirin-N domain-containing protein</fullName>
    </recommendedName>
</protein>
<dbReference type="Proteomes" id="UP000799302">
    <property type="component" value="Unassembled WGS sequence"/>
</dbReference>
<organism evidence="3 4">
    <name type="scientific">Microthyrium microscopicum</name>
    <dbReference type="NCBI Taxonomy" id="703497"/>
    <lineage>
        <taxon>Eukaryota</taxon>
        <taxon>Fungi</taxon>
        <taxon>Dikarya</taxon>
        <taxon>Ascomycota</taxon>
        <taxon>Pezizomycotina</taxon>
        <taxon>Dothideomycetes</taxon>
        <taxon>Dothideomycetes incertae sedis</taxon>
        <taxon>Microthyriales</taxon>
        <taxon>Microthyriaceae</taxon>
        <taxon>Microthyrium</taxon>
    </lineage>
</organism>
<dbReference type="EMBL" id="MU004235">
    <property type="protein sequence ID" value="KAF2669376.1"/>
    <property type="molecule type" value="Genomic_DNA"/>
</dbReference>
<reference evidence="3" key="1">
    <citation type="journal article" date="2020" name="Stud. Mycol.">
        <title>101 Dothideomycetes genomes: a test case for predicting lifestyles and emergence of pathogens.</title>
        <authorList>
            <person name="Haridas S."/>
            <person name="Albert R."/>
            <person name="Binder M."/>
            <person name="Bloem J."/>
            <person name="Labutti K."/>
            <person name="Salamov A."/>
            <person name="Andreopoulos B."/>
            <person name="Baker S."/>
            <person name="Barry K."/>
            <person name="Bills G."/>
            <person name="Bluhm B."/>
            <person name="Cannon C."/>
            <person name="Castanera R."/>
            <person name="Culley D."/>
            <person name="Daum C."/>
            <person name="Ezra D."/>
            <person name="Gonzalez J."/>
            <person name="Henrissat B."/>
            <person name="Kuo A."/>
            <person name="Liang C."/>
            <person name="Lipzen A."/>
            <person name="Lutzoni F."/>
            <person name="Magnuson J."/>
            <person name="Mondo S."/>
            <person name="Nolan M."/>
            <person name="Ohm R."/>
            <person name="Pangilinan J."/>
            <person name="Park H.-J."/>
            <person name="Ramirez L."/>
            <person name="Alfaro M."/>
            <person name="Sun H."/>
            <person name="Tritt A."/>
            <person name="Yoshinaga Y."/>
            <person name="Zwiers L.-H."/>
            <person name="Turgeon B."/>
            <person name="Goodwin S."/>
            <person name="Spatafora J."/>
            <person name="Crous P."/>
            <person name="Grigoriev I."/>
        </authorList>
    </citation>
    <scope>NUCLEOTIDE SEQUENCE</scope>
    <source>
        <strain evidence="3">CBS 115976</strain>
    </source>
</reference>
<evidence type="ECO:0000313" key="3">
    <source>
        <dbReference type="EMBL" id="KAF2669376.1"/>
    </source>
</evidence>